<dbReference type="GO" id="GO:0015716">
    <property type="term" value="P:organic phosphonate transport"/>
    <property type="evidence" value="ECO:0007669"/>
    <property type="project" value="InterPro"/>
</dbReference>
<dbReference type="EMBL" id="SNXE01000001">
    <property type="protein sequence ID" value="TDP12972.1"/>
    <property type="molecule type" value="Genomic_DNA"/>
</dbReference>
<dbReference type="Pfam" id="PF06754">
    <property type="entry name" value="PhnG"/>
    <property type="match status" value="1"/>
</dbReference>
<dbReference type="OrthoDB" id="530475at2"/>
<gene>
    <name evidence="1" type="ORF">DFR39_101446</name>
</gene>
<dbReference type="NCBIfam" id="TIGR03293">
    <property type="entry name" value="PhnG_redo"/>
    <property type="match status" value="1"/>
</dbReference>
<evidence type="ECO:0000313" key="2">
    <source>
        <dbReference type="Proteomes" id="UP000295357"/>
    </source>
</evidence>
<dbReference type="RefSeq" id="WP_133601898.1">
    <property type="nucleotide sequence ID" value="NZ_JAUFPJ010000001.1"/>
</dbReference>
<sequence length="168" mass="18000">MNSRTEAPSPDPEAAELVAQRQRWLGILAQAPRAALALHGQRVLADYRFEALRAPEAGLLMLRARASNSGARFNLAEATVTRCALRYRPAAAAASVGVGYVLGRDEERARWVAALDALLQQADQQALLLSEVIAPLQAALDAQRAAERARVAASQVRFFTLQAEGAAA</sequence>
<keyword evidence="2" id="KW-1185">Reference proteome</keyword>
<dbReference type="Proteomes" id="UP000295357">
    <property type="component" value="Unassembled WGS sequence"/>
</dbReference>
<dbReference type="GO" id="GO:0019634">
    <property type="term" value="P:organic phosphonate metabolic process"/>
    <property type="evidence" value="ECO:0007669"/>
    <property type="project" value="InterPro"/>
</dbReference>
<dbReference type="InterPro" id="IPR009609">
    <property type="entry name" value="Phosphonate_metab_PhnG"/>
</dbReference>
<dbReference type="AlphaFoldDB" id="A0A4R6NAK1"/>
<organism evidence="1 2">
    <name type="scientific">Roseateles asaccharophilus</name>
    <dbReference type="NCBI Taxonomy" id="582607"/>
    <lineage>
        <taxon>Bacteria</taxon>
        <taxon>Pseudomonadati</taxon>
        <taxon>Pseudomonadota</taxon>
        <taxon>Betaproteobacteria</taxon>
        <taxon>Burkholderiales</taxon>
        <taxon>Sphaerotilaceae</taxon>
        <taxon>Roseateles</taxon>
    </lineage>
</organism>
<accession>A0A4R6NAK1</accession>
<protein>
    <submittedName>
        <fullName evidence="1">Alpha-D-ribose 1-methylphosphonate 5-triphosphate synthase subunit PhnG</fullName>
    </submittedName>
</protein>
<evidence type="ECO:0000313" key="1">
    <source>
        <dbReference type="EMBL" id="TDP12972.1"/>
    </source>
</evidence>
<comment type="caution">
    <text evidence="1">The sequence shown here is derived from an EMBL/GenBank/DDBJ whole genome shotgun (WGS) entry which is preliminary data.</text>
</comment>
<reference evidence="1 2" key="1">
    <citation type="submission" date="2019-03" db="EMBL/GenBank/DDBJ databases">
        <title>Genomic Encyclopedia of Type Strains, Phase IV (KMG-IV): sequencing the most valuable type-strain genomes for metagenomic binning, comparative biology and taxonomic classification.</title>
        <authorList>
            <person name="Goeker M."/>
        </authorList>
    </citation>
    <scope>NUCLEOTIDE SEQUENCE [LARGE SCALE GENOMIC DNA]</scope>
    <source>
        <strain evidence="1 2">DSM 25082</strain>
    </source>
</reference>
<proteinExistence type="predicted"/>
<name>A0A4R6NAK1_9BURK</name>